<dbReference type="STRING" id="1110509.Mhar_0730"/>
<accession>G7WKB5</accession>
<dbReference type="AlphaFoldDB" id="G7WKB5"/>
<organism evidence="1 2">
    <name type="scientific">Methanothrix harundinacea (strain 6Ac)</name>
    <name type="common">Methanosaeta harundinacea</name>
    <dbReference type="NCBI Taxonomy" id="1110509"/>
    <lineage>
        <taxon>Archaea</taxon>
        <taxon>Methanobacteriati</taxon>
        <taxon>Methanobacteriota</taxon>
        <taxon>Stenosarchaea group</taxon>
        <taxon>Methanomicrobia</taxon>
        <taxon>Methanotrichales</taxon>
        <taxon>Methanotrichaceae</taxon>
        <taxon>Methanothrix</taxon>
    </lineage>
</organism>
<proteinExistence type="predicted"/>
<dbReference type="Proteomes" id="UP000005877">
    <property type="component" value="Chromosome"/>
</dbReference>
<dbReference type="KEGG" id="mhi:Mhar_0730"/>
<protein>
    <submittedName>
        <fullName evidence="1">Uncharacterized protein</fullName>
    </submittedName>
</protein>
<keyword evidence="2" id="KW-1185">Reference proteome</keyword>
<name>G7WKB5_METH6</name>
<dbReference type="EMBL" id="CP003117">
    <property type="protein sequence ID" value="AET64108.1"/>
    <property type="molecule type" value="Genomic_DNA"/>
</dbReference>
<evidence type="ECO:0000313" key="2">
    <source>
        <dbReference type="Proteomes" id="UP000005877"/>
    </source>
</evidence>
<gene>
    <name evidence="1" type="ordered locus">Mhar_0730</name>
</gene>
<dbReference type="HOGENOM" id="CLU_2379402_0_0_2"/>
<evidence type="ECO:0000313" key="1">
    <source>
        <dbReference type="EMBL" id="AET64108.1"/>
    </source>
</evidence>
<reference evidence="1 2" key="1">
    <citation type="journal article" date="2012" name="PLoS ONE">
        <title>The genome characteristics and predicted function of methyl-group oxidation pathway in the obligate aceticlastic methanogens, Methanosaeta spp.</title>
        <authorList>
            <person name="Zhu J."/>
            <person name="Zheng H."/>
            <person name="Ai G."/>
            <person name="Zhang G."/>
            <person name="Liu D."/>
            <person name="Liu X."/>
            <person name="Dong X."/>
        </authorList>
    </citation>
    <scope>NUCLEOTIDE SEQUENCE [LARGE SCALE GENOMIC DNA]</scope>
    <source>
        <strain evidence="1 2">6Ac</strain>
    </source>
</reference>
<sequence>MEVFEISEYKLIQIMNHHYNNIRTDKFHLWQYNPFWAAEGLFTAEQSFRSAGWGSEAAQKAAPADPGRKKAYPPHHLVTIEDLLGEGCHGVIEI</sequence>